<keyword evidence="1" id="KW-1185">Reference proteome</keyword>
<dbReference type="RefSeq" id="XP_011631802.1">
    <property type="nucleotide sequence ID" value="XM_011633500.2"/>
</dbReference>
<sequence length="1086" mass="126099">MDSCITYIINFLITENLCHNRVTEEDIVMDMNSKCQSSKNAKTYVKAQQSEDITVNNNTIEEIFPWLSKFNKIIHSCTGNRNYRHLERLLLLYTQNILSSIPESNVKFNDAINFKNHINNMLIFFHLYWLDIKQDITDHSPYLNKISVLLNLYIDMELKSFMKKRTSYDRDSSKIVAKILAALYIYLNNSEEHIFRVLLRIKHTTEKYRKICNHIFMKSFTNLQTKTTSITDVAYVRYLLAFKMWRKMEETSDKKERINKLALMLLGPRMPNLQDELLEFVPKPPSQDNETLWLIQSNSFDLKQVHNHFLLFEDKMDSISSQCVKTIHPNQSSSKSQKLQVNSLFRRNNFNGETSDQKINKEYLDGLQNNNMLSINENKSLDQTYLQKKGTRNLKQLKKIRKKPRKIIIDLTGDDEIDIPCKIKRKKTKRNSECLKATKNISKKHIWKYSSNFATGEIKKCSNGDNKNLGEKINLQCKPVYNIKINDSAENCTSINNKSCLSDIYYNNVQKNEHVNIAKNQMNSCLEFVKGDENNLLFKTCQNNIIDQHSFKQELPTSMNYNAMQKSHKYYNTMPGDVHDINHLVIKKLKSIINDHSSQITEIIKQKVCHQVNECPNCYAKIMPFVFANNDITAAKAQETLHNTFNDNENDKLASDTNVIYTLNDCNKCVYVVNHTSFDERVMTVHAEKKIQHLDKSNDTCTVSTTFTEDQIVEPSYNQHVNLENMRMNNYDNAAKYSEATMKEQENDCDSSILNDRLHYSESYTFNINSFDIGSNTEVGYDRKSFPKIEKTDEITKIDDVDNLEHMNFLNNMQSEIPPDDFLQQSSELSQINLIGISTKKSSIYIDNDITDKYIYITDTGDHVMNTNVEKRMQYLDNSNDICTVSTTFTGDQIVEDDYVNTDDRRKYENDSKYSASKEAAIKEQQERNDCDTSMSNERLHSSELFTFDIDSFEIDSKEASEIMKTDYINDFENISFLHNIETLEHILSNNTTTNNTTTNFLSLKQSLFESVYTDTSSDHNVHTDISFNDTYLNEKNVLCNNQNDTIDSSIDLVTSHLNTDDTFSRLPTKSDKSMFQGAVGFRYSS</sequence>
<organism evidence="1 2">
    <name type="scientific">Pogonomyrmex barbatus</name>
    <name type="common">red harvester ant</name>
    <dbReference type="NCBI Taxonomy" id="144034"/>
    <lineage>
        <taxon>Eukaryota</taxon>
        <taxon>Metazoa</taxon>
        <taxon>Ecdysozoa</taxon>
        <taxon>Arthropoda</taxon>
        <taxon>Hexapoda</taxon>
        <taxon>Insecta</taxon>
        <taxon>Pterygota</taxon>
        <taxon>Neoptera</taxon>
        <taxon>Endopterygota</taxon>
        <taxon>Hymenoptera</taxon>
        <taxon>Apocrita</taxon>
        <taxon>Aculeata</taxon>
        <taxon>Formicoidea</taxon>
        <taxon>Formicidae</taxon>
        <taxon>Myrmicinae</taxon>
        <taxon>Pogonomyrmex</taxon>
    </lineage>
</organism>
<proteinExistence type="predicted"/>
<dbReference type="GeneID" id="105423661"/>
<dbReference type="OrthoDB" id="7673806at2759"/>
<evidence type="ECO:0000313" key="2">
    <source>
        <dbReference type="RefSeq" id="XP_011631802.1"/>
    </source>
</evidence>
<dbReference type="Proteomes" id="UP000504615">
    <property type="component" value="Unplaced"/>
</dbReference>
<gene>
    <name evidence="2" type="primary">LOC105423661</name>
</gene>
<reference evidence="2" key="1">
    <citation type="submission" date="2025-08" db="UniProtKB">
        <authorList>
            <consortium name="RefSeq"/>
        </authorList>
    </citation>
    <scope>IDENTIFICATION</scope>
</reference>
<dbReference type="KEGG" id="pbar:105423661"/>
<name>A0A6I9WJ87_9HYME</name>
<accession>A0A6I9WJ87</accession>
<evidence type="ECO:0000313" key="1">
    <source>
        <dbReference type="Proteomes" id="UP000504615"/>
    </source>
</evidence>
<protein>
    <submittedName>
        <fullName evidence="2">Uncharacterized protein PF11_0213-like isoform X1</fullName>
    </submittedName>
</protein>
<dbReference type="AlphaFoldDB" id="A0A6I9WJ87"/>